<reference evidence="1" key="1">
    <citation type="submission" date="2015-07" db="EMBL/GenBank/DDBJ databases">
        <title>Transcriptome Assembly of Anthurium amnicola.</title>
        <authorList>
            <person name="Suzuki J."/>
        </authorList>
    </citation>
    <scope>NUCLEOTIDE SEQUENCE</scope>
</reference>
<name>A0A1D1XJ85_9ARAE</name>
<accession>A0A1D1XJ85</accession>
<dbReference type="AlphaFoldDB" id="A0A1D1XJ85"/>
<dbReference type="EMBL" id="GDJX01025466">
    <property type="protein sequence ID" value="JAT42470.1"/>
    <property type="molecule type" value="Transcribed_RNA"/>
</dbReference>
<sequence>MWNYQEVMTSGCRLLSVQWWELAHCLDFISSWATKAPSKTEVESVCKIFQCVGNLVRERGFVPKRIKINYESLAQGALTEMRHVFARVVFDTVYPQSLEQTDCSSAV</sequence>
<gene>
    <name evidence="1" type="primary">gltX_2</name>
    <name evidence="2" type="synonym">gltX_14</name>
    <name evidence="1" type="ORF">g.104440</name>
    <name evidence="2" type="ORF">g.104442</name>
</gene>
<evidence type="ECO:0000313" key="1">
    <source>
        <dbReference type="EMBL" id="JAT42470.1"/>
    </source>
</evidence>
<dbReference type="EMBL" id="GDJX01024589">
    <property type="protein sequence ID" value="JAT43347.1"/>
    <property type="molecule type" value="Transcribed_RNA"/>
</dbReference>
<evidence type="ECO:0000313" key="2">
    <source>
        <dbReference type="EMBL" id="JAT43347.1"/>
    </source>
</evidence>
<keyword evidence="1" id="KW-0436">Ligase</keyword>
<protein>
    <submittedName>
        <fullName evidence="1">Glutamate--tRNA ligase</fullName>
    </submittedName>
</protein>
<proteinExistence type="predicted"/>
<organism evidence="1">
    <name type="scientific">Anthurium amnicola</name>
    <dbReference type="NCBI Taxonomy" id="1678845"/>
    <lineage>
        <taxon>Eukaryota</taxon>
        <taxon>Viridiplantae</taxon>
        <taxon>Streptophyta</taxon>
        <taxon>Embryophyta</taxon>
        <taxon>Tracheophyta</taxon>
        <taxon>Spermatophyta</taxon>
        <taxon>Magnoliopsida</taxon>
        <taxon>Liliopsida</taxon>
        <taxon>Araceae</taxon>
        <taxon>Pothoideae</taxon>
        <taxon>Potheae</taxon>
        <taxon>Anthurium</taxon>
    </lineage>
</organism>
<dbReference type="GO" id="GO:0016874">
    <property type="term" value="F:ligase activity"/>
    <property type="evidence" value="ECO:0007669"/>
    <property type="project" value="UniProtKB-KW"/>
</dbReference>